<feature type="compositionally biased region" description="Basic and acidic residues" evidence="1">
    <location>
        <begin position="148"/>
        <end position="184"/>
    </location>
</feature>
<feature type="compositionally biased region" description="Basic residues" evidence="1">
    <location>
        <begin position="133"/>
        <end position="147"/>
    </location>
</feature>
<dbReference type="AlphaFoldDB" id="A0AAJ7DUU4"/>
<proteinExistence type="predicted"/>
<gene>
    <name evidence="4" type="primary">LOC105361682</name>
</gene>
<evidence type="ECO:0000313" key="4">
    <source>
        <dbReference type="RefSeq" id="XP_011497235.1"/>
    </source>
</evidence>
<feature type="chain" id="PRO_5042534547" evidence="2">
    <location>
        <begin position="20"/>
        <end position="245"/>
    </location>
</feature>
<protein>
    <submittedName>
        <fullName evidence="4">Ankyrin repeat and ELMO domain-containing protein D-like</fullName>
    </submittedName>
</protein>
<evidence type="ECO:0000256" key="2">
    <source>
        <dbReference type="SAM" id="SignalP"/>
    </source>
</evidence>
<name>A0AAJ7DUU4_9HYME</name>
<organism evidence="3 4">
    <name type="scientific">Ceratosolen solmsi marchali</name>
    <dbReference type="NCBI Taxonomy" id="326594"/>
    <lineage>
        <taxon>Eukaryota</taxon>
        <taxon>Metazoa</taxon>
        <taxon>Ecdysozoa</taxon>
        <taxon>Arthropoda</taxon>
        <taxon>Hexapoda</taxon>
        <taxon>Insecta</taxon>
        <taxon>Pterygota</taxon>
        <taxon>Neoptera</taxon>
        <taxon>Endopterygota</taxon>
        <taxon>Hymenoptera</taxon>
        <taxon>Apocrita</taxon>
        <taxon>Proctotrupomorpha</taxon>
        <taxon>Chalcidoidea</taxon>
        <taxon>Agaonidae</taxon>
        <taxon>Agaoninae</taxon>
        <taxon>Ceratosolen</taxon>
    </lineage>
</organism>
<evidence type="ECO:0000313" key="3">
    <source>
        <dbReference type="Proteomes" id="UP000695007"/>
    </source>
</evidence>
<evidence type="ECO:0000256" key="1">
    <source>
        <dbReference type="SAM" id="MobiDB-lite"/>
    </source>
</evidence>
<accession>A0AAJ7DUU4</accession>
<feature type="region of interest" description="Disordered" evidence="1">
    <location>
        <begin position="125"/>
        <end position="215"/>
    </location>
</feature>
<keyword evidence="3" id="KW-1185">Reference proteome</keyword>
<reference evidence="4" key="1">
    <citation type="submission" date="2025-08" db="UniProtKB">
        <authorList>
            <consortium name="RefSeq"/>
        </authorList>
    </citation>
    <scope>IDENTIFICATION</scope>
</reference>
<dbReference type="GeneID" id="105361682"/>
<sequence>MLLFSFILVFIWILNLVEPKQYDIKGLIEKYLDDNNYPISNLEEESFPAMQQVMIYPDSYPIKIIILSPVKFSQQPCSNLNFKTGQIGRRTLIKPQTQKEIMRKTSDKTLMQFFEKAGLSLPALPLIPPTSPLRKKRKLKMNKKKSKNRYENKNIEHDNDNDDTNDKSNDKYTEDNTQTFRKESQAGLLSDNINSDEDESTSSYESNNENYNYNFNVLSPRRNRNIKVQRKKLNKPYDLHSSLSF</sequence>
<keyword evidence="2" id="KW-0732">Signal</keyword>
<dbReference type="Proteomes" id="UP000695007">
    <property type="component" value="Unplaced"/>
</dbReference>
<feature type="signal peptide" evidence="2">
    <location>
        <begin position="1"/>
        <end position="19"/>
    </location>
</feature>
<dbReference type="RefSeq" id="XP_011497235.1">
    <property type="nucleotide sequence ID" value="XM_011498933.1"/>
</dbReference>
<feature type="compositionally biased region" description="Low complexity" evidence="1">
    <location>
        <begin position="201"/>
        <end position="214"/>
    </location>
</feature>
<dbReference type="KEGG" id="csol:105361682"/>